<feature type="non-terminal residue" evidence="2">
    <location>
        <position position="153"/>
    </location>
</feature>
<sequence length="153" mass="16529">MKGISKLVLAISLGAFSTGVFAQDSKEFSFFKSMEGKWEGVQTRDTGEVVKTQSEFIILSDGNTVLERLVEDGMPMMTTYSEEEGVLVVKHYCSLGTEPEFEAALMGGSKMSLELSPMSGYVSGEANFVNSISYEKVSTSEYIVASQASVEGA</sequence>
<name>A0A0R2SZE4_9GAMM</name>
<reference evidence="2 3" key="1">
    <citation type="submission" date="2015-10" db="EMBL/GenBank/DDBJ databases">
        <title>Metagenome-Assembled Genomes uncover a global brackish microbiome.</title>
        <authorList>
            <person name="Hugerth L.W."/>
            <person name="Larsson J."/>
            <person name="Alneberg J."/>
            <person name="Lindh M.V."/>
            <person name="Legrand C."/>
            <person name="Pinhassi J."/>
            <person name="Andersson A.F."/>
        </authorList>
    </citation>
    <scope>NUCLEOTIDE SEQUENCE [LARGE SCALE GENOMIC DNA]</scope>
    <source>
        <strain evidence="2">BACL22 MAG-120619-bin3</strain>
    </source>
</reference>
<feature type="chain" id="PRO_5006424173" description="THAP4-like heme-binding beta-barrel domain-containing protein" evidence="1">
    <location>
        <begin position="23"/>
        <end position="153"/>
    </location>
</feature>
<evidence type="ECO:0000313" key="2">
    <source>
        <dbReference type="EMBL" id="KRO78192.1"/>
    </source>
</evidence>
<dbReference type="Proteomes" id="UP000051242">
    <property type="component" value="Unassembled WGS sequence"/>
</dbReference>
<evidence type="ECO:0000313" key="3">
    <source>
        <dbReference type="Proteomes" id="UP000051242"/>
    </source>
</evidence>
<protein>
    <recommendedName>
        <fullName evidence="4">THAP4-like heme-binding beta-barrel domain-containing protein</fullName>
    </recommendedName>
</protein>
<accession>A0A0R2SZE4</accession>
<dbReference type="AlphaFoldDB" id="A0A0R2SZE4"/>
<keyword evidence="1" id="KW-0732">Signal</keyword>
<comment type="caution">
    <text evidence="2">The sequence shown here is derived from an EMBL/GenBank/DDBJ whole genome shotgun (WGS) entry which is preliminary data.</text>
</comment>
<proteinExistence type="predicted"/>
<feature type="signal peptide" evidence="1">
    <location>
        <begin position="1"/>
        <end position="22"/>
    </location>
</feature>
<dbReference type="EMBL" id="LICD01000351">
    <property type="protein sequence ID" value="KRO78192.1"/>
    <property type="molecule type" value="Genomic_DNA"/>
</dbReference>
<gene>
    <name evidence="2" type="ORF">ABR85_00965</name>
</gene>
<organism evidence="2 3">
    <name type="scientific">OM182 bacterium BACL3 MAG-120619-bin3</name>
    <dbReference type="NCBI Taxonomy" id="1655593"/>
    <lineage>
        <taxon>Bacteria</taxon>
        <taxon>Pseudomonadati</taxon>
        <taxon>Pseudomonadota</taxon>
        <taxon>Gammaproteobacteria</taxon>
        <taxon>OMG group</taxon>
        <taxon>OM182 clade</taxon>
    </lineage>
</organism>
<evidence type="ECO:0000256" key="1">
    <source>
        <dbReference type="SAM" id="SignalP"/>
    </source>
</evidence>
<evidence type="ECO:0008006" key="4">
    <source>
        <dbReference type="Google" id="ProtNLM"/>
    </source>
</evidence>